<dbReference type="InterPro" id="IPR029028">
    <property type="entry name" value="Alpha/beta_knot_MTases"/>
</dbReference>
<comment type="similarity">
    <text evidence="1">Belongs to the class IV-like SAM-binding methyltransferase superfamily. RNA methyltransferase TrmH family.</text>
</comment>
<dbReference type="RefSeq" id="WP_109228387.1">
    <property type="nucleotide sequence ID" value="NZ_PYHR01000002.1"/>
</dbReference>
<protein>
    <submittedName>
        <fullName evidence="5">RNA methyltransferase</fullName>
    </submittedName>
</protein>
<dbReference type="Pfam" id="PF22435">
    <property type="entry name" value="MRM3-like_sub_bind"/>
    <property type="match status" value="1"/>
</dbReference>
<dbReference type="EMBL" id="PYHR01000002">
    <property type="protein sequence ID" value="PWD50003.1"/>
    <property type="molecule type" value="Genomic_DNA"/>
</dbReference>
<keyword evidence="6" id="KW-1185">Reference proteome</keyword>
<gene>
    <name evidence="5" type="ORF">C8046_04230</name>
</gene>
<evidence type="ECO:0000259" key="4">
    <source>
        <dbReference type="SMART" id="SM00967"/>
    </source>
</evidence>
<evidence type="ECO:0000256" key="2">
    <source>
        <dbReference type="ARBA" id="ARBA00022603"/>
    </source>
</evidence>
<evidence type="ECO:0000256" key="1">
    <source>
        <dbReference type="ARBA" id="ARBA00007228"/>
    </source>
</evidence>
<sequence length="275" mass="28493">MPYSAALANPASDKVASLRRLTTRQGRERAGEFVVEGPQAVREIVGHSWHDVKDVYLTDAAAQRWPEIVEVALGHGLHLHSTTPEVMERLSGDAQGVLAVARPTVLGPDDLARTLASARLVAVCEEVRDPGNLGTIIRAADAAGADVVVLTAGSVELRSPKVVRSSAGSLFHLPVVTGVELGDAVATLRSAGLTILAADGGGEHDVETSPLLERPTAWIFGTEAQGLSGRARDLADAVVSVPLRGRAESLNVAMAATVCLYASSRAHAGAAPTGS</sequence>
<dbReference type="AlphaFoldDB" id="A0A2U1ZST9"/>
<reference evidence="5 6" key="1">
    <citation type="submission" date="2018-03" db="EMBL/GenBank/DDBJ databases">
        <title>Genome assembly of novel Miniimonas species PCH200.</title>
        <authorList>
            <person name="Thakur V."/>
            <person name="Kumar V."/>
            <person name="Singh D."/>
        </authorList>
    </citation>
    <scope>NUCLEOTIDE SEQUENCE [LARGE SCALE GENOMIC DNA]</scope>
    <source>
        <strain evidence="5 6">PCH200</strain>
    </source>
</reference>
<dbReference type="Gene3D" id="3.30.1330.30">
    <property type="match status" value="1"/>
</dbReference>
<comment type="caution">
    <text evidence="5">The sequence shown here is derived from an EMBL/GenBank/DDBJ whole genome shotgun (WGS) entry which is preliminary data.</text>
</comment>
<dbReference type="Pfam" id="PF00588">
    <property type="entry name" value="SpoU_methylase"/>
    <property type="match status" value="1"/>
</dbReference>
<dbReference type="GO" id="GO:0005737">
    <property type="term" value="C:cytoplasm"/>
    <property type="evidence" value="ECO:0007669"/>
    <property type="project" value="UniProtKB-ARBA"/>
</dbReference>
<dbReference type="InterPro" id="IPR001537">
    <property type="entry name" value="SpoU_MeTrfase"/>
</dbReference>
<keyword evidence="2 5" id="KW-0489">Methyltransferase</keyword>
<dbReference type="GO" id="GO:0003723">
    <property type="term" value="F:RNA binding"/>
    <property type="evidence" value="ECO:0007669"/>
    <property type="project" value="InterPro"/>
</dbReference>
<dbReference type="SUPFAM" id="SSF55315">
    <property type="entry name" value="L30e-like"/>
    <property type="match status" value="1"/>
</dbReference>
<dbReference type="InterPro" id="IPR029064">
    <property type="entry name" value="Ribosomal_eL30-like_sf"/>
</dbReference>
<dbReference type="InterPro" id="IPR029026">
    <property type="entry name" value="tRNA_m1G_MTases_N"/>
</dbReference>
<dbReference type="GO" id="GO:0008173">
    <property type="term" value="F:RNA methyltransferase activity"/>
    <property type="evidence" value="ECO:0007669"/>
    <property type="project" value="InterPro"/>
</dbReference>
<dbReference type="InterPro" id="IPR053888">
    <property type="entry name" value="MRM3-like_sub_bind"/>
</dbReference>
<evidence type="ECO:0000313" key="6">
    <source>
        <dbReference type="Proteomes" id="UP000245166"/>
    </source>
</evidence>
<dbReference type="SUPFAM" id="SSF75217">
    <property type="entry name" value="alpha/beta knot"/>
    <property type="match status" value="1"/>
</dbReference>
<dbReference type="InterPro" id="IPR051259">
    <property type="entry name" value="rRNA_Methyltransferase"/>
</dbReference>
<dbReference type="GO" id="GO:0006396">
    <property type="term" value="P:RNA processing"/>
    <property type="evidence" value="ECO:0007669"/>
    <property type="project" value="InterPro"/>
</dbReference>
<dbReference type="Gene3D" id="3.40.1280.10">
    <property type="match status" value="1"/>
</dbReference>
<dbReference type="Proteomes" id="UP000245166">
    <property type="component" value="Unassembled WGS sequence"/>
</dbReference>
<proteinExistence type="inferred from homology"/>
<dbReference type="OrthoDB" id="9794400at2"/>
<dbReference type="CDD" id="cd18095">
    <property type="entry name" value="SpoU-like_rRNA-MTase"/>
    <property type="match status" value="1"/>
</dbReference>
<evidence type="ECO:0000256" key="3">
    <source>
        <dbReference type="ARBA" id="ARBA00022679"/>
    </source>
</evidence>
<keyword evidence="3" id="KW-0808">Transferase</keyword>
<dbReference type="PANTHER" id="PTHR43191:SF2">
    <property type="entry name" value="RRNA METHYLTRANSFERASE 3, MITOCHONDRIAL"/>
    <property type="match status" value="1"/>
</dbReference>
<name>A0A2U1ZST9_9MICO</name>
<evidence type="ECO:0000313" key="5">
    <source>
        <dbReference type="EMBL" id="PWD50003.1"/>
    </source>
</evidence>
<dbReference type="PANTHER" id="PTHR43191">
    <property type="entry name" value="RRNA METHYLTRANSFERASE 3"/>
    <property type="match status" value="1"/>
</dbReference>
<dbReference type="SMART" id="SM00967">
    <property type="entry name" value="SpoU_sub_bind"/>
    <property type="match status" value="1"/>
</dbReference>
<feature type="domain" description="RNA 2-O ribose methyltransferase substrate binding" evidence="4">
    <location>
        <begin position="34"/>
        <end position="107"/>
    </location>
</feature>
<dbReference type="InterPro" id="IPR013123">
    <property type="entry name" value="SpoU_subst-bd"/>
</dbReference>
<dbReference type="GO" id="GO:0032259">
    <property type="term" value="P:methylation"/>
    <property type="evidence" value="ECO:0007669"/>
    <property type="project" value="UniProtKB-KW"/>
</dbReference>
<organism evidence="5 6">
    <name type="scientific">Serinibacter arcticus</name>
    <dbReference type="NCBI Taxonomy" id="1655435"/>
    <lineage>
        <taxon>Bacteria</taxon>
        <taxon>Bacillati</taxon>
        <taxon>Actinomycetota</taxon>
        <taxon>Actinomycetes</taxon>
        <taxon>Micrococcales</taxon>
        <taxon>Beutenbergiaceae</taxon>
        <taxon>Serinibacter</taxon>
    </lineage>
</organism>
<accession>A0A2U1ZST9</accession>